<evidence type="ECO:0008006" key="2">
    <source>
        <dbReference type="Google" id="ProtNLM"/>
    </source>
</evidence>
<gene>
    <name evidence="1" type="ORF">TR114555</name>
</gene>
<proteinExistence type="predicted"/>
<reference evidence="1" key="1">
    <citation type="submission" date="2016-01" db="EMBL/GenBank/DDBJ databases">
        <title>Reference transcriptome for the parasite Schistocephalus solidus: insights into the molecular evolution of parasitism.</title>
        <authorList>
            <person name="Hebert F.O."/>
            <person name="Grambauer S."/>
            <person name="Barber I."/>
            <person name="Landry C.R."/>
            <person name="Aubin-Horth N."/>
        </authorList>
    </citation>
    <scope>NUCLEOTIDE SEQUENCE</scope>
</reference>
<dbReference type="AlphaFoldDB" id="A0A0X3P332"/>
<sequence>MCIYSFTCSCGAGYIGRTSRCLSKRIKEHIPAWLSKGEVKSIKSAILAHLVDTGHSVDRSEAFRVVYKVPPNYPTSLGQRLLATAEATAIRLRKPVLCAQKNLLQAPRLAWPTTA</sequence>
<dbReference type="EMBL" id="GEEE01017415">
    <property type="protein sequence ID" value="JAP45810.1"/>
    <property type="molecule type" value="Transcribed_RNA"/>
</dbReference>
<protein>
    <recommendedName>
        <fullName evidence="2">GIY-YIG domain-containing protein</fullName>
    </recommendedName>
</protein>
<accession>A0A0X3P332</accession>
<name>A0A0X3P332_SCHSO</name>
<evidence type="ECO:0000313" key="1">
    <source>
        <dbReference type="EMBL" id="JAP45810.1"/>
    </source>
</evidence>
<organism evidence="1">
    <name type="scientific">Schistocephalus solidus</name>
    <name type="common">Tapeworm</name>
    <dbReference type="NCBI Taxonomy" id="70667"/>
    <lineage>
        <taxon>Eukaryota</taxon>
        <taxon>Metazoa</taxon>
        <taxon>Spiralia</taxon>
        <taxon>Lophotrochozoa</taxon>
        <taxon>Platyhelminthes</taxon>
        <taxon>Cestoda</taxon>
        <taxon>Eucestoda</taxon>
        <taxon>Diphyllobothriidea</taxon>
        <taxon>Diphyllobothriidae</taxon>
        <taxon>Schistocephalus</taxon>
    </lineage>
</organism>